<gene>
    <name evidence="4" type="ORF">J2I46_03945</name>
</gene>
<feature type="signal peptide" evidence="3">
    <location>
        <begin position="1"/>
        <end position="21"/>
    </location>
</feature>
<comment type="similarity">
    <text evidence="1">Belongs to the esterase D family.</text>
</comment>
<reference evidence="4 5" key="1">
    <citation type="submission" date="2021-03" db="EMBL/GenBank/DDBJ databases">
        <title>Fibrella sp. HMF5405 genome sequencing and assembly.</title>
        <authorList>
            <person name="Kang H."/>
            <person name="Kim H."/>
            <person name="Bae S."/>
            <person name="Joh K."/>
        </authorList>
    </citation>
    <scope>NUCLEOTIDE SEQUENCE [LARGE SCALE GENOMIC DNA]</scope>
    <source>
        <strain evidence="4 5">HMF5405</strain>
    </source>
</reference>
<evidence type="ECO:0000313" key="5">
    <source>
        <dbReference type="Proteomes" id="UP000664628"/>
    </source>
</evidence>
<dbReference type="Gene3D" id="3.40.50.1820">
    <property type="entry name" value="alpha/beta hydrolase"/>
    <property type="match status" value="1"/>
</dbReference>
<evidence type="ECO:0000313" key="4">
    <source>
        <dbReference type="EMBL" id="MBO0947719.1"/>
    </source>
</evidence>
<evidence type="ECO:0000256" key="2">
    <source>
        <dbReference type="ARBA" id="ARBA00022801"/>
    </source>
</evidence>
<evidence type="ECO:0000256" key="1">
    <source>
        <dbReference type="ARBA" id="ARBA00005622"/>
    </source>
</evidence>
<dbReference type="PANTHER" id="PTHR40841">
    <property type="entry name" value="SIDEROPHORE TRIACETYLFUSARININE C ESTERASE"/>
    <property type="match status" value="1"/>
</dbReference>
<dbReference type="InterPro" id="IPR052558">
    <property type="entry name" value="Siderophore_Hydrolase_D"/>
</dbReference>
<dbReference type="Pfam" id="PF00756">
    <property type="entry name" value="Esterase"/>
    <property type="match status" value="1"/>
</dbReference>
<comment type="caution">
    <text evidence="4">The sequence shown here is derived from an EMBL/GenBank/DDBJ whole genome shotgun (WGS) entry which is preliminary data.</text>
</comment>
<name>A0ABS3JCI2_9BACT</name>
<feature type="chain" id="PRO_5046274813" evidence="3">
    <location>
        <begin position="22"/>
        <end position="290"/>
    </location>
</feature>
<accession>A0ABS3JCI2</accession>
<dbReference type="InterPro" id="IPR000801">
    <property type="entry name" value="Esterase-like"/>
</dbReference>
<dbReference type="Proteomes" id="UP000664628">
    <property type="component" value="Unassembled WGS sequence"/>
</dbReference>
<dbReference type="SUPFAM" id="SSF53474">
    <property type="entry name" value="alpha/beta-Hydrolases"/>
    <property type="match status" value="1"/>
</dbReference>
<dbReference type="EMBL" id="JAFMYW010000001">
    <property type="protein sequence ID" value="MBO0947719.1"/>
    <property type="molecule type" value="Genomic_DNA"/>
</dbReference>
<protein>
    <submittedName>
        <fullName evidence="4">Alpha/beta hydrolase</fullName>
    </submittedName>
</protein>
<sequence>MRFRAVLAILCLLGPTGCTFSQSTRQKVPLPAPFVLGIVDSVWSATLHETRILNIYLPAGYSPDSAKRYPVIYLLDGGADEDFVHIVGLVKYNTTPWIDRFPESIVVGIANVNRRRDFTFGVANLDFVARAGFKPGQFSAYGGSASFMAFIEKELQPFIAGRYATTAAKTIIGESLGGLLATEILLKKPTLFDTYIILSPSLWWGQEALLTQAPALLKMHAQKRSVYIGAGARSESEIMYADAKALADALTTYGAQTTTVIFDYLPDETHATMIHQGVYNAFKLLYPIKK</sequence>
<dbReference type="GO" id="GO:0016787">
    <property type="term" value="F:hydrolase activity"/>
    <property type="evidence" value="ECO:0007669"/>
    <property type="project" value="UniProtKB-KW"/>
</dbReference>
<keyword evidence="5" id="KW-1185">Reference proteome</keyword>
<dbReference type="RefSeq" id="WP_207327621.1">
    <property type="nucleotide sequence ID" value="NZ_JAFMYW010000001.1"/>
</dbReference>
<proteinExistence type="inferred from homology"/>
<evidence type="ECO:0000256" key="3">
    <source>
        <dbReference type="SAM" id="SignalP"/>
    </source>
</evidence>
<organism evidence="4 5">
    <name type="scientific">Fibrella forsythiae</name>
    <dbReference type="NCBI Taxonomy" id="2817061"/>
    <lineage>
        <taxon>Bacteria</taxon>
        <taxon>Pseudomonadati</taxon>
        <taxon>Bacteroidota</taxon>
        <taxon>Cytophagia</taxon>
        <taxon>Cytophagales</taxon>
        <taxon>Spirosomataceae</taxon>
        <taxon>Fibrella</taxon>
    </lineage>
</organism>
<dbReference type="PANTHER" id="PTHR40841:SF2">
    <property type="entry name" value="SIDEROPHORE-DEGRADING ESTERASE (EUROFUNG)"/>
    <property type="match status" value="1"/>
</dbReference>
<dbReference type="InterPro" id="IPR029058">
    <property type="entry name" value="AB_hydrolase_fold"/>
</dbReference>
<keyword evidence="2 4" id="KW-0378">Hydrolase</keyword>
<keyword evidence="3" id="KW-0732">Signal</keyword>